<evidence type="ECO:0000313" key="1">
    <source>
        <dbReference type="EMBL" id="NRS93508.1"/>
    </source>
</evidence>
<proteinExistence type="predicted"/>
<accession>A0A8J8G8Q6</accession>
<dbReference type="AlphaFoldDB" id="A0A8J8G8Q6"/>
<protein>
    <submittedName>
        <fullName evidence="1">Uncharacterized protein</fullName>
    </submittedName>
</protein>
<gene>
    <name evidence="1" type="ORF">HNQ03_002599</name>
</gene>
<dbReference type="EMBL" id="JABSNO010000022">
    <property type="protein sequence ID" value="NRS93508.1"/>
    <property type="molecule type" value="Genomic_DNA"/>
</dbReference>
<name>A0A8J8G8Q6_9FLAO</name>
<sequence>MAGTNKFKNIYGKDITNNQTTSLKEYLKEFYIDGILKKSERIENSKVEFTYYYLDDSENINNLLPLYLNKKVSFYNISFVNNLKLEVIYSYENGILVGRCKSVIDSGNKIVCYQGLDISGLPINTETRKYFYENNEPKYTFEYDENGDCFIIYDDTTDQQDIFAWDIGDPNLTSFSWQGFEYYEHAEPIIP</sequence>
<dbReference type="Proteomes" id="UP000610746">
    <property type="component" value="Unassembled WGS sequence"/>
</dbReference>
<comment type="caution">
    <text evidence="1">The sequence shown here is derived from an EMBL/GenBank/DDBJ whole genome shotgun (WGS) entry which is preliminary data.</text>
</comment>
<organism evidence="1 2">
    <name type="scientific">Frigoriflavimonas asaccharolytica</name>
    <dbReference type="NCBI Taxonomy" id="2735899"/>
    <lineage>
        <taxon>Bacteria</taxon>
        <taxon>Pseudomonadati</taxon>
        <taxon>Bacteroidota</taxon>
        <taxon>Flavobacteriia</taxon>
        <taxon>Flavobacteriales</taxon>
        <taxon>Weeksellaceae</taxon>
        <taxon>Frigoriflavimonas</taxon>
    </lineage>
</organism>
<evidence type="ECO:0000313" key="2">
    <source>
        <dbReference type="Proteomes" id="UP000610746"/>
    </source>
</evidence>
<dbReference type="RefSeq" id="WP_173780067.1">
    <property type="nucleotide sequence ID" value="NZ_JABSNO010000022.1"/>
</dbReference>
<keyword evidence="2" id="KW-1185">Reference proteome</keyword>
<reference evidence="1" key="1">
    <citation type="submission" date="2020-05" db="EMBL/GenBank/DDBJ databases">
        <title>Genomic Encyclopedia of Type Strains, Phase IV (KMG-V): Genome sequencing to study the core and pangenomes of soil and plant-associated prokaryotes.</title>
        <authorList>
            <person name="Whitman W."/>
        </authorList>
    </citation>
    <scope>NUCLEOTIDE SEQUENCE</scope>
    <source>
        <strain evidence="1">16F</strain>
    </source>
</reference>